<dbReference type="EMBL" id="LBIA02000001">
    <property type="protein sequence ID" value="TKT72440.1"/>
    <property type="molecule type" value="Genomic_DNA"/>
</dbReference>
<keyword evidence="1" id="KW-0732">Signal</keyword>
<evidence type="ECO:0000256" key="1">
    <source>
        <dbReference type="SAM" id="SignalP"/>
    </source>
</evidence>
<evidence type="ECO:0000259" key="2">
    <source>
        <dbReference type="PROSITE" id="PS51208"/>
    </source>
</evidence>
<dbReference type="Proteomes" id="UP000034832">
    <property type="component" value="Unassembled WGS sequence"/>
</dbReference>
<name>A0A4U6BPK7_9BRAD</name>
<dbReference type="InterPro" id="IPR036709">
    <property type="entry name" value="Autotransporte_beta_dom_sf"/>
</dbReference>
<evidence type="ECO:0000313" key="4">
    <source>
        <dbReference type="Proteomes" id="UP000034832"/>
    </source>
</evidence>
<dbReference type="SUPFAM" id="SSF103515">
    <property type="entry name" value="Autotransporter"/>
    <property type="match status" value="1"/>
</dbReference>
<accession>A0A4U6BPK7</accession>
<dbReference type="OrthoDB" id="6848220at2"/>
<keyword evidence="4" id="KW-1185">Reference proteome</keyword>
<organism evidence="3 4">
    <name type="scientific">Afipia massiliensis</name>
    <dbReference type="NCBI Taxonomy" id="211460"/>
    <lineage>
        <taxon>Bacteria</taxon>
        <taxon>Pseudomonadati</taxon>
        <taxon>Pseudomonadota</taxon>
        <taxon>Alphaproteobacteria</taxon>
        <taxon>Hyphomicrobiales</taxon>
        <taxon>Nitrobacteraceae</taxon>
        <taxon>Afipia</taxon>
    </lineage>
</organism>
<feature type="chain" id="PRO_5020461845" evidence="1">
    <location>
        <begin position="31"/>
        <end position="678"/>
    </location>
</feature>
<feature type="domain" description="Autotransporter" evidence="2">
    <location>
        <begin position="384"/>
        <end position="678"/>
    </location>
</feature>
<dbReference type="PROSITE" id="PS51208">
    <property type="entry name" value="AUTOTRANSPORTER"/>
    <property type="match status" value="1"/>
</dbReference>
<dbReference type="RefSeq" id="WP_052753814.1">
    <property type="nucleotide sequence ID" value="NZ_LBIA02000001.1"/>
</dbReference>
<reference evidence="3" key="1">
    <citation type="submission" date="2019-04" db="EMBL/GenBank/DDBJ databases">
        <title>Whole genome sequencing of cave bacteria.</title>
        <authorList>
            <person name="Gan H.M."/>
            <person name="Barton H."/>
            <person name="Savka M.A."/>
        </authorList>
    </citation>
    <scope>NUCLEOTIDE SEQUENCE [LARGE SCALE GENOMIC DNA]</scope>
    <source>
        <strain evidence="3">LC387</strain>
    </source>
</reference>
<protein>
    <submittedName>
        <fullName evidence="3">Autotransporter domain-containing protein</fullName>
    </submittedName>
</protein>
<proteinExistence type="predicted"/>
<evidence type="ECO:0000313" key="3">
    <source>
        <dbReference type="EMBL" id="TKT72440.1"/>
    </source>
</evidence>
<sequence length="678" mass="68656">MTGAGLSTRGLWRAALFASTTLAAAPAVQAADGFDVLFPPPGLTSPLIFISGNGKVTVRDSRDGLQPSLPLLETNGALLTLPGLGNQATPSAVNIDGSVIVGTAVAASQHAVMWTAGGTVITDLHSGAAFAPGGSLDGYTLSFGRGVSSDGSVAVGLAIGPVAQAFRWTQATGMVGLGFLAGYDGSIAYGVSGDGQTVVGTVMSTAALSSQAAYWTQGGGWVGLGTFAGGTQSTANAISRDGSTIVGFSNDSSVTRSVFRWTHSGGMENLGSIAGGNYSTPNAVNADGSVIVGEANTTNGLNVAMRWTRTGGMQALSSLLGAGGVRTGGMSLRAATGVSDNGKIIVGYGPDASNVNQYFIARCESALCQGLVTAEDVMRSFAGQSAVGQTANAAIGGTLGTMQEYATQAMRSQGSRSTPYSVFGYGAYDSDPIASGTLGLTADLPFGLVAGFSASANYVKTDMIYNGNAKMSGGAVGAFVARVPDIGFQWLVGGSLINLKGDITRGYLNGITPTTSSGSTSGNGYGATARIGWGFAVMPQVTVTPFASYTFAETRFHSYSETSGVFAANFDDFISTSHTSRVGGDARYTFAPNGWVWGTFAWGHRLDGGKGANITGTLVDAFALTAPGLSSAKDWAEVGGGVRLPVWNNGAVTASVTASLTPGQVVTYVSRLGVSQMF</sequence>
<dbReference type="Pfam" id="PF03797">
    <property type="entry name" value="Autotransporter"/>
    <property type="match status" value="1"/>
</dbReference>
<dbReference type="SMART" id="SM00869">
    <property type="entry name" value="Autotransporter"/>
    <property type="match status" value="1"/>
</dbReference>
<comment type="caution">
    <text evidence="3">The sequence shown here is derived from an EMBL/GenBank/DDBJ whole genome shotgun (WGS) entry which is preliminary data.</text>
</comment>
<dbReference type="Gene3D" id="2.40.128.130">
    <property type="entry name" value="Autotransporter beta-domain"/>
    <property type="match status" value="1"/>
</dbReference>
<dbReference type="InterPro" id="IPR005546">
    <property type="entry name" value="Autotransporte_beta"/>
</dbReference>
<feature type="signal peptide" evidence="1">
    <location>
        <begin position="1"/>
        <end position="30"/>
    </location>
</feature>
<gene>
    <name evidence="3" type="ORF">YH63_013935</name>
</gene>
<dbReference type="AlphaFoldDB" id="A0A4U6BPK7"/>